<gene>
    <name evidence="6" type="ORF">UFOPK3522_00758</name>
</gene>
<reference evidence="6" key="1">
    <citation type="submission" date="2020-05" db="EMBL/GenBank/DDBJ databases">
        <authorList>
            <person name="Chiriac C."/>
            <person name="Salcher M."/>
            <person name="Ghai R."/>
            <person name="Kavagutti S V."/>
        </authorList>
    </citation>
    <scope>NUCLEOTIDE SEQUENCE</scope>
</reference>
<proteinExistence type="inferred from homology"/>
<dbReference type="CDD" id="cd03257">
    <property type="entry name" value="ABC_NikE_OppD_transporters"/>
    <property type="match status" value="1"/>
</dbReference>
<dbReference type="GO" id="GO:0015833">
    <property type="term" value="P:peptide transport"/>
    <property type="evidence" value="ECO:0007669"/>
    <property type="project" value="InterPro"/>
</dbReference>
<dbReference type="InterPro" id="IPR013563">
    <property type="entry name" value="Oligopep_ABC_C"/>
</dbReference>
<dbReference type="FunFam" id="3.40.50.300:FF:000016">
    <property type="entry name" value="Oligopeptide ABC transporter ATP-binding component"/>
    <property type="match status" value="1"/>
</dbReference>
<accession>A0A6J5ZK28</accession>
<dbReference type="SMART" id="SM00382">
    <property type="entry name" value="AAA"/>
    <property type="match status" value="1"/>
</dbReference>
<dbReference type="InterPro" id="IPR027417">
    <property type="entry name" value="P-loop_NTPase"/>
</dbReference>
<dbReference type="AlphaFoldDB" id="A0A6J5ZK28"/>
<dbReference type="PANTHER" id="PTHR43776">
    <property type="entry name" value="TRANSPORT ATP-BINDING PROTEIN"/>
    <property type="match status" value="1"/>
</dbReference>
<comment type="similarity">
    <text evidence="1">Belongs to the ABC transporter superfamily.</text>
</comment>
<sequence length="322" mass="34943">MALLELEGVGKEFPIRGRREKLRAVDDVTLSVIEGETLGLVGESGCGKSTLARCIVGLQPPTEGLVRFDGADLSGLRGSARKSARRDLTMVFQDPYSSLNPRRRVIDVVAAPLDIQGLARGAERRRQVDEMLELVGLEPAHASRYPHEFSGGQRQRIGIARALITKPRLLVCDEPVSALDVSIQAQILNLLVGLREELGLTLVFIAHDLGVIRHISQRIAVMYMGRIVEIAETDQLFAQPIHPYTEGLLAAVPVPDPTRHVDDDQLLSGDVPLASAPPGGCAFHPRCSYAIERCSNEQPVLDDSDGKQHPAACFCPLSSSAQ</sequence>
<dbReference type="SUPFAM" id="SSF52540">
    <property type="entry name" value="P-loop containing nucleoside triphosphate hydrolases"/>
    <property type="match status" value="1"/>
</dbReference>
<dbReference type="Pfam" id="PF08352">
    <property type="entry name" value="oligo_HPY"/>
    <property type="match status" value="1"/>
</dbReference>
<dbReference type="PANTHER" id="PTHR43776:SF7">
    <property type="entry name" value="D,D-DIPEPTIDE TRANSPORT ATP-BINDING PROTEIN DDPF-RELATED"/>
    <property type="match status" value="1"/>
</dbReference>
<evidence type="ECO:0000256" key="1">
    <source>
        <dbReference type="ARBA" id="ARBA00005417"/>
    </source>
</evidence>
<keyword evidence="4" id="KW-0067">ATP-binding</keyword>
<dbReference type="PROSITE" id="PS00211">
    <property type="entry name" value="ABC_TRANSPORTER_1"/>
    <property type="match status" value="1"/>
</dbReference>
<dbReference type="GO" id="GO:0055085">
    <property type="term" value="P:transmembrane transport"/>
    <property type="evidence" value="ECO:0007669"/>
    <property type="project" value="UniProtKB-ARBA"/>
</dbReference>
<name>A0A6J5ZK28_9ZZZZ</name>
<keyword evidence="3" id="KW-0547">Nucleotide-binding</keyword>
<dbReference type="InterPro" id="IPR017871">
    <property type="entry name" value="ABC_transporter-like_CS"/>
</dbReference>
<dbReference type="EMBL" id="CAESAO010000052">
    <property type="protein sequence ID" value="CAB4342785.1"/>
    <property type="molecule type" value="Genomic_DNA"/>
</dbReference>
<dbReference type="Pfam" id="PF00005">
    <property type="entry name" value="ABC_tran"/>
    <property type="match status" value="1"/>
</dbReference>
<dbReference type="GO" id="GO:0005524">
    <property type="term" value="F:ATP binding"/>
    <property type="evidence" value="ECO:0007669"/>
    <property type="project" value="UniProtKB-KW"/>
</dbReference>
<dbReference type="InterPro" id="IPR050319">
    <property type="entry name" value="ABC_transp_ATP-bind"/>
</dbReference>
<organism evidence="6">
    <name type="scientific">freshwater metagenome</name>
    <dbReference type="NCBI Taxonomy" id="449393"/>
    <lineage>
        <taxon>unclassified sequences</taxon>
        <taxon>metagenomes</taxon>
        <taxon>ecological metagenomes</taxon>
    </lineage>
</organism>
<evidence type="ECO:0000313" key="6">
    <source>
        <dbReference type="EMBL" id="CAB4342785.1"/>
    </source>
</evidence>
<dbReference type="PROSITE" id="PS50893">
    <property type="entry name" value="ABC_TRANSPORTER_2"/>
    <property type="match status" value="1"/>
</dbReference>
<keyword evidence="2" id="KW-0813">Transport</keyword>
<dbReference type="NCBIfam" id="TIGR01727">
    <property type="entry name" value="oligo_HPY"/>
    <property type="match status" value="1"/>
</dbReference>
<dbReference type="InterPro" id="IPR003439">
    <property type="entry name" value="ABC_transporter-like_ATP-bd"/>
</dbReference>
<evidence type="ECO:0000259" key="5">
    <source>
        <dbReference type="PROSITE" id="PS50893"/>
    </source>
</evidence>
<dbReference type="InterPro" id="IPR003593">
    <property type="entry name" value="AAA+_ATPase"/>
</dbReference>
<protein>
    <submittedName>
        <fullName evidence="6">Unannotated protein</fullName>
    </submittedName>
</protein>
<dbReference type="GO" id="GO:0016887">
    <property type="term" value="F:ATP hydrolysis activity"/>
    <property type="evidence" value="ECO:0007669"/>
    <property type="project" value="InterPro"/>
</dbReference>
<evidence type="ECO:0000256" key="2">
    <source>
        <dbReference type="ARBA" id="ARBA00022448"/>
    </source>
</evidence>
<evidence type="ECO:0000256" key="3">
    <source>
        <dbReference type="ARBA" id="ARBA00022741"/>
    </source>
</evidence>
<feature type="domain" description="ABC transporter" evidence="5">
    <location>
        <begin position="4"/>
        <end position="249"/>
    </location>
</feature>
<dbReference type="Gene3D" id="3.40.50.300">
    <property type="entry name" value="P-loop containing nucleotide triphosphate hydrolases"/>
    <property type="match status" value="1"/>
</dbReference>
<evidence type="ECO:0000256" key="4">
    <source>
        <dbReference type="ARBA" id="ARBA00022840"/>
    </source>
</evidence>